<proteinExistence type="predicted"/>
<dbReference type="RefSeq" id="WP_190893225.1">
    <property type="nucleotide sequence ID" value="NZ_JACWZY010000062.1"/>
</dbReference>
<dbReference type="Proteomes" id="UP000598820">
    <property type="component" value="Unassembled WGS sequence"/>
</dbReference>
<evidence type="ECO:0008006" key="3">
    <source>
        <dbReference type="Google" id="ProtNLM"/>
    </source>
</evidence>
<evidence type="ECO:0000313" key="2">
    <source>
        <dbReference type="Proteomes" id="UP000598820"/>
    </source>
</evidence>
<dbReference type="AlphaFoldDB" id="A0A927AWD7"/>
<comment type="caution">
    <text evidence="1">The sequence shown here is derived from an EMBL/GenBank/DDBJ whole genome shotgun (WGS) entry which is preliminary data.</text>
</comment>
<dbReference type="EMBL" id="JACWZY010000062">
    <property type="protein sequence ID" value="MBD2705614.1"/>
    <property type="molecule type" value="Genomic_DNA"/>
</dbReference>
<organism evidence="1 2">
    <name type="scientific">Spirosoma profusum</name>
    <dbReference type="NCBI Taxonomy" id="2771354"/>
    <lineage>
        <taxon>Bacteria</taxon>
        <taxon>Pseudomonadati</taxon>
        <taxon>Bacteroidota</taxon>
        <taxon>Cytophagia</taxon>
        <taxon>Cytophagales</taxon>
        <taxon>Cytophagaceae</taxon>
        <taxon>Spirosoma</taxon>
    </lineage>
</organism>
<evidence type="ECO:0000313" key="1">
    <source>
        <dbReference type="EMBL" id="MBD2705614.1"/>
    </source>
</evidence>
<keyword evidence="2" id="KW-1185">Reference proteome</keyword>
<reference evidence="1" key="1">
    <citation type="submission" date="2020-09" db="EMBL/GenBank/DDBJ databases">
        <authorList>
            <person name="Kim M.K."/>
        </authorList>
    </citation>
    <scope>NUCLEOTIDE SEQUENCE</scope>
    <source>
        <strain evidence="1">BT702</strain>
    </source>
</reference>
<dbReference type="PROSITE" id="PS51257">
    <property type="entry name" value="PROKAR_LIPOPROTEIN"/>
    <property type="match status" value="1"/>
</dbReference>
<gene>
    <name evidence="1" type="ORF">IC229_33710</name>
</gene>
<accession>A0A927AWD7</accession>
<name>A0A927AWD7_9BACT</name>
<protein>
    <recommendedName>
        <fullName evidence="3">Phage tail protein</fullName>
    </recommendedName>
</protein>
<sequence length="155" mass="16214">MAAIARTVEQIDGKSINIYFKKPGGSTFILFGCATTVDYDFTGAAIEKTACRAGSKRAASGDIDPPTVTVDSLNRQYASGAVATNISNKEVKGWIRSSTPVDVMIEFGGMIGDETETGTALLSDFSVKGPQEGNSTASFKVNFVDQTTLGTTAAP</sequence>